<dbReference type="PANTHER" id="PTHR22749:SF6">
    <property type="entry name" value="RIBOFLAVIN KINASE"/>
    <property type="match status" value="1"/>
</dbReference>
<evidence type="ECO:0000256" key="4">
    <source>
        <dbReference type="ARBA" id="ARBA00022630"/>
    </source>
</evidence>
<organism evidence="17 18">
    <name type="scientific">Flammeovirga pacifica</name>
    <dbReference type="NCBI Taxonomy" id="915059"/>
    <lineage>
        <taxon>Bacteria</taxon>
        <taxon>Pseudomonadati</taxon>
        <taxon>Bacteroidota</taxon>
        <taxon>Cytophagia</taxon>
        <taxon>Cytophagales</taxon>
        <taxon>Flammeovirgaceae</taxon>
        <taxon>Flammeovirga</taxon>
    </lineage>
</organism>
<dbReference type="FunFam" id="2.40.30.30:FF:000003">
    <property type="entry name" value="Riboflavin biosynthesis protein"/>
    <property type="match status" value="1"/>
</dbReference>
<dbReference type="GO" id="GO:0003919">
    <property type="term" value="F:FMN adenylyltransferase activity"/>
    <property type="evidence" value="ECO:0007669"/>
    <property type="project" value="UniProtKB-UniRule"/>
</dbReference>
<dbReference type="CDD" id="cd02064">
    <property type="entry name" value="FAD_synthetase_N"/>
    <property type="match status" value="1"/>
</dbReference>
<evidence type="ECO:0000313" key="17">
    <source>
        <dbReference type="EMBL" id="OHX67981.1"/>
    </source>
</evidence>
<evidence type="ECO:0000256" key="1">
    <source>
        <dbReference type="ARBA" id="ARBA00002121"/>
    </source>
</evidence>
<dbReference type="GO" id="GO:0009231">
    <property type="term" value="P:riboflavin biosynthetic process"/>
    <property type="evidence" value="ECO:0007669"/>
    <property type="project" value="InterPro"/>
</dbReference>
<dbReference type="Proteomes" id="UP000179797">
    <property type="component" value="Unassembled WGS sequence"/>
</dbReference>
<dbReference type="NCBIfam" id="TIGR00083">
    <property type="entry name" value="ribF"/>
    <property type="match status" value="1"/>
</dbReference>
<dbReference type="InterPro" id="IPR015864">
    <property type="entry name" value="FAD_synthase"/>
</dbReference>
<reference evidence="17 18" key="1">
    <citation type="journal article" date="2012" name="Int. J. Syst. Evol. Microbiol.">
        <title>Flammeovirga pacifica sp. nov., isolated from deep-sea sediment.</title>
        <authorList>
            <person name="Xu H."/>
            <person name="Fu Y."/>
            <person name="Yang N."/>
            <person name="Ding Z."/>
            <person name="Lai Q."/>
            <person name="Zeng R."/>
        </authorList>
    </citation>
    <scope>NUCLEOTIDE SEQUENCE [LARGE SCALE GENOMIC DNA]</scope>
    <source>
        <strain evidence="18">DSM 24597 / LMG 26175 / WPAGA1</strain>
    </source>
</reference>
<dbReference type="STRING" id="915059.NH26_17340"/>
<comment type="catalytic activity">
    <reaction evidence="13 15">
        <text>riboflavin + ATP = FMN + ADP + H(+)</text>
        <dbReference type="Rhea" id="RHEA:14357"/>
        <dbReference type="ChEBI" id="CHEBI:15378"/>
        <dbReference type="ChEBI" id="CHEBI:30616"/>
        <dbReference type="ChEBI" id="CHEBI:57986"/>
        <dbReference type="ChEBI" id="CHEBI:58210"/>
        <dbReference type="ChEBI" id="CHEBI:456216"/>
        <dbReference type="EC" id="2.7.1.26"/>
    </reaction>
</comment>
<dbReference type="EC" id="2.7.7.2" evidence="15"/>
<evidence type="ECO:0000256" key="7">
    <source>
        <dbReference type="ARBA" id="ARBA00022695"/>
    </source>
</evidence>
<dbReference type="NCBIfam" id="NF004160">
    <property type="entry name" value="PRK05627.1-3"/>
    <property type="match status" value="1"/>
</dbReference>
<evidence type="ECO:0000256" key="3">
    <source>
        <dbReference type="ARBA" id="ARBA00005201"/>
    </source>
</evidence>
<dbReference type="PIRSF" id="PIRSF004491">
    <property type="entry name" value="FAD_Synth"/>
    <property type="match status" value="1"/>
</dbReference>
<keyword evidence="18" id="KW-1185">Reference proteome</keyword>
<evidence type="ECO:0000256" key="11">
    <source>
        <dbReference type="ARBA" id="ARBA00022840"/>
    </source>
</evidence>
<keyword evidence="6 15" id="KW-0808">Transferase</keyword>
<evidence type="ECO:0000256" key="9">
    <source>
        <dbReference type="ARBA" id="ARBA00022777"/>
    </source>
</evidence>
<evidence type="ECO:0000256" key="13">
    <source>
        <dbReference type="ARBA" id="ARBA00047880"/>
    </source>
</evidence>
<evidence type="ECO:0000259" key="16">
    <source>
        <dbReference type="SMART" id="SM00904"/>
    </source>
</evidence>
<keyword evidence="12" id="KW-0511">Multifunctional enzyme</keyword>
<comment type="catalytic activity">
    <reaction evidence="14 15">
        <text>FMN + ATP + H(+) = FAD + diphosphate</text>
        <dbReference type="Rhea" id="RHEA:17237"/>
        <dbReference type="ChEBI" id="CHEBI:15378"/>
        <dbReference type="ChEBI" id="CHEBI:30616"/>
        <dbReference type="ChEBI" id="CHEBI:33019"/>
        <dbReference type="ChEBI" id="CHEBI:57692"/>
        <dbReference type="ChEBI" id="CHEBI:58210"/>
        <dbReference type="EC" id="2.7.7.2"/>
    </reaction>
</comment>
<evidence type="ECO:0000256" key="6">
    <source>
        <dbReference type="ARBA" id="ARBA00022679"/>
    </source>
</evidence>
<evidence type="ECO:0000256" key="10">
    <source>
        <dbReference type="ARBA" id="ARBA00022827"/>
    </source>
</evidence>
<dbReference type="RefSeq" id="WP_044220010.1">
    <property type="nucleotide sequence ID" value="NZ_JRYR02000001.1"/>
</dbReference>
<comment type="pathway">
    <text evidence="2 15">Cofactor biosynthesis; FAD biosynthesis; FAD from FMN: step 1/1.</text>
</comment>
<dbReference type="AlphaFoldDB" id="A0A1S1Z416"/>
<keyword evidence="9 15" id="KW-0418">Kinase</keyword>
<dbReference type="NCBIfam" id="NF004162">
    <property type="entry name" value="PRK05627.1-5"/>
    <property type="match status" value="1"/>
</dbReference>
<dbReference type="GO" id="GO:0008531">
    <property type="term" value="F:riboflavin kinase activity"/>
    <property type="evidence" value="ECO:0007669"/>
    <property type="project" value="UniProtKB-UniRule"/>
</dbReference>
<sequence length="315" mass="35981">MKVHYGIEEFKPLKKATVTSGTFDGVHFGHQQILSHLRKTAEQDGSETVLITFWPHPRFTLQPEIAKKELKLITNLEEKIERLMLESIDHLIVLKFDKKFSQMTSLEFVQEILINKINTTKLVIGYDHRFGRNREGGFDYLKKHQKDFGFEVEEITKQEIEDAAVSSTAIRNALLEEGDVETAEKYLGYHYSFEGKVVSGNRIGRKIGFPTANIELLDSFKLLPKIGVYAVTIEVEDKLLNGMMNIGHRPTVTDGIQQTVEVNIFDFEGDIYHQKVKVSLVHRLRSEMKFDGVDALISQLQKDKIEAIKVLSSSN</sequence>
<comment type="similarity">
    <text evidence="15">Belongs to the ribF family.</text>
</comment>
<keyword evidence="7 15" id="KW-0548">Nucleotidyltransferase</keyword>
<accession>A0A1S1Z416</accession>
<dbReference type="InterPro" id="IPR014729">
    <property type="entry name" value="Rossmann-like_a/b/a_fold"/>
</dbReference>
<dbReference type="UniPathway" id="UPA00277">
    <property type="reaction ID" value="UER00407"/>
</dbReference>
<evidence type="ECO:0000256" key="14">
    <source>
        <dbReference type="ARBA" id="ARBA00049494"/>
    </source>
</evidence>
<dbReference type="SUPFAM" id="SSF82114">
    <property type="entry name" value="Riboflavin kinase-like"/>
    <property type="match status" value="1"/>
</dbReference>
<evidence type="ECO:0000256" key="8">
    <source>
        <dbReference type="ARBA" id="ARBA00022741"/>
    </source>
</evidence>
<dbReference type="Gene3D" id="2.40.30.30">
    <property type="entry name" value="Riboflavin kinase-like"/>
    <property type="match status" value="1"/>
</dbReference>
<dbReference type="PANTHER" id="PTHR22749">
    <property type="entry name" value="RIBOFLAVIN KINASE/FMN ADENYLYLTRANSFERASE"/>
    <property type="match status" value="1"/>
</dbReference>
<dbReference type="InterPro" id="IPR023465">
    <property type="entry name" value="Riboflavin_kinase_dom_sf"/>
</dbReference>
<evidence type="ECO:0000256" key="5">
    <source>
        <dbReference type="ARBA" id="ARBA00022643"/>
    </source>
</evidence>
<dbReference type="EMBL" id="JRYR02000001">
    <property type="protein sequence ID" value="OHX67981.1"/>
    <property type="molecule type" value="Genomic_DNA"/>
</dbReference>
<dbReference type="InterPro" id="IPR015865">
    <property type="entry name" value="Riboflavin_kinase_bac/euk"/>
</dbReference>
<evidence type="ECO:0000256" key="15">
    <source>
        <dbReference type="PIRNR" id="PIRNR004491"/>
    </source>
</evidence>
<dbReference type="FunFam" id="3.40.50.620:FF:000021">
    <property type="entry name" value="Riboflavin biosynthesis protein"/>
    <property type="match status" value="1"/>
</dbReference>
<evidence type="ECO:0000256" key="2">
    <source>
        <dbReference type="ARBA" id="ARBA00004726"/>
    </source>
</evidence>
<dbReference type="GO" id="GO:0006747">
    <property type="term" value="P:FAD biosynthetic process"/>
    <property type="evidence" value="ECO:0007669"/>
    <property type="project" value="UniProtKB-UniRule"/>
</dbReference>
<dbReference type="GO" id="GO:0009398">
    <property type="term" value="P:FMN biosynthetic process"/>
    <property type="evidence" value="ECO:0007669"/>
    <property type="project" value="UniProtKB-UniRule"/>
</dbReference>
<comment type="caution">
    <text evidence="17">The sequence shown here is derived from an EMBL/GenBank/DDBJ whole genome shotgun (WGS) entry which is preliminary data.</text>
</comment>
<dbReference type="SMART" id="SM00904">
    <property type="entry name" value="Flavokinase"/>
    <property type="match status" value="1"/>
</dbReference>
<gene>
    <name evidence="17" type="ORF">NH26_17340</name>
</gene>
<dbReference type="InterPro" id="IPR023468">
    <property type="entry name" value="Riboflavin_kinase"/>
</dbReference>
<dbReference type="GO" id="GO:0005524">
    <property type="term" value="F:ATP binding"/>
    <property type="evidence" value="ECO:0007669"/>
    <property type="project" value="UniProtKB-UniRule"/>
</dbReference>
<evidence type="ECO:0000256" key="12">
    <source>
        <dbReference type="ARBA" id="ARBA00023268"/>
    </source>
</evidence>
<keyword evidence="10 15" id="KW-0274">FAD</keyword>
<dbReference type="Gene3D" id="3.40.50.620">
    <property type="entry name" value="HUPs"/>
    <property type="match status" value="1"/>
</dbReference>
<comment type="function">
    <text evidence="1">Catalyzes the phosphorylation of riboflavin to FMN followed by the adenylation of FMN to FAD.</text>
</comment>
<name>A0A1S1Z416_FLAPC</name>
<dbReference type="Pfam" id="PF01687">
    <property type="entry name" value="Flavokinase"/>
    <property type="match status" value="1"/>
</dbReference>
<proteinExistence type="inferred from homology"/>
<dbReference type="InterPro" id="IPR002606">
    <property type="entry name" value="Riboflavin_kinase_bac"/>
</dbReference>
<dbReference type="Pfam" id="PF06574">
    <property type="entry name" value="FAD_syn"/>
    <property type="match status" value="1"/>
</dbReference>
<protein>
    <recommendedName>
        <fullName evidence="15">Riboflavin biosynthesis protein</fullName>
    </recommendedName>
    <domain>
        <recommendedName>
            <fullName evidence="15">Riboflavin kinase</fullName>
            <ecNumber evidence="15">2.7.1.26</ecNumber>
        </recommendedName>
        <alternativeName>
            <fullName evidence="15">Flavokinase</fullName>
        </alternativeName>
    </domain>
    <domain>
        <recommendedName>
            <fullName evidence="15">FMN adenylyltransferase</fullName>
            <ecNumber evidence="15">2.7.7.2</ecNumber>
        </recommendedName>
        <alternativeName>
            <fullName evidence="15">FAD pyrophosphorylase</fullName>
        </alternativeName>
        <alternativeName>
            <fullName evidence="15">FAD synthase</fullName>
        </alternativeName>
    </domain>
</protein>
<keyword evidence="8 15" id="KW-0547">Nucleotide-binding</keyword>
<dbReference type="SUPFAM" id="SSF52374">
    <property type="entry name" value="Nucleotidylyl transferase"/>
    <property type="match status" value="1"/>
</dbReference>
<feature type="domain" description="Riboflavin kinase" evidence="16">
    <location>
        <begin position="186"/>
        <end position="312"/>
    </location>
</feature>
<keyword evidence="4 15" id="KW-0285">Flavoprotein</keyword>
<dbReference type="UniPathway" id="UPA00276">
    <property type="reaction ID" value="UER00406"/>
</dbReference>
<dbReference type="EC" id="2.7.1.26" evidence="15"/>
<comment type="pathway">
    <text evidence="3 15">Cofactor biosynthesis; FMN biosynthesis; FMN from riboflavin (ATP route): step 1/1.</text>
</comment>
<evidence type="ECO:0000313" key="18">
    <source>
        <dbReference type="Proteomes" id="UP000179797"/>
    </source>
</evidence>
<keyword evidence="11 15" id="KW-0067">ATP-binding</keyword>
<keyword evidence="5 15" id="KW-0288">FMN</keyword>
<dbReference type="OrthoDB" id="9803667at2"/>